<organism evidence="1 2">
    <name type="scientific">Streptomyces rectiviolaceus</name>
    <dbReference type="NCBI Taxonomy" id="332591"/>
    <lineage>
        <taxon>Bacteria</taxon>
        <taxon>Bacillati</taxon>
        <taxon>Actinomycetota</taxon>
        <taxon>Actinomycetes</taxon>
        <taxon>Kitasatosporales</taxon>
        <taxon>Streptomycetaceae</taxon>
        <taxon>Streptomyces</taxon>
    </lineage>
</organism>
<protein>
    <submittedName>
        <fullName evidence="1">Uncharacterized protein</fullName>
    </submittedName>
</protein>
<dbReference type="Proteomes" id="UP001501637">
    <property type="component" value="Unassembled WGS sequence"/>
</dbReference>
<comment type="caution">
    <text evidence="1">The sequence shown here is derived from an EMBL/GenBank/DDBJ whole genome shotgun (WGS) entry which is preliminary data.</text>
</comment>
<evidence type="ECO:0000313" key="2">
    <source>
        <dbReference type="Proteomes" id="UP001501637"/>
    </source>
</evidence>
<accession>A0ABP6M9U9</accession>
<evidence type="ECO:0000313" key="1">
    <source>
        <dbReference type="EMBL" id="GAA3087783.1"/>
    </source>
</evidence>
<sequence length="70" mass="8395">MRRTFLDMDMCVPLFVHRDAMADTGRFRPGQGRLRRRAWEGYWCRGPWGNKGFEDLLRLDRRAELPGQLR</sequence>
<reference evidence="2" key="1">
    <citation type="journal article" date="2019" name="Int. J. Syst. Evol. Microbiol.">
        <title>The Global Catalogue of Microorganisms (GCM) 10K type strain sequencing project: providing services to taxonomists for standard genome sequencing and annotation.</title>
        <authorList>
            <consortium name="The Broad Institute Genomics Platform"/>
            <consortium name="The Broad Institute Genome Sequencing Center for Infectious Disease"/>
            <person name="Wu L."/>
            <person name="Ma J."/>
        </authorList>
    </citation>
    <scope>NUCLEOTIDE SEQUENCE [LARGE SCALE GENOMIC DNA]</scope>
    <source>
        <strain evidence="2">JCM 9092</strain>
    </source>
</reference>
<keyword evidence="2" id="KW-1185">Reference proteome</keyword>
<proteinExistence type="predicted"/>
<dbReference type="EMBL" id="BAAAUG010000019">
    <property type="protein sequence ID" value="GAA3087783.1"/>
    <property type="molecule type" value="Genomic_DNA"/>
</dbReference>
<gene>
    <name evidence="1" type="ORF">GCM10010449_09190</name>
</gene>
<name>A0ABP6M9U9_9ACTN</name>